<keyword evidence="2" id="KW-0472">Membrane</keyword>
<dbReference type="EMBL" id="ML732814">
    <property type="protein sequence ID" value="KAB8271614.1"/>
    <property type="molecule type" value="Genomic_DNA"/>
</dbReference>
<name>A0A5N6J0C7_9EURO</name>
<feature type="compositionally biased region" description="Basic and acidic residues" evidence="1">
    <location>
        <begin position="61"/>
        <end position="76"/>
    </location>
</feature>
<feature type="region of interest" description="Disordered" evidence="1">
    <location>
        <begin position="61"/>
        <end position="89"/>
    </location>
</feature>
<evidence type="ECO:0000256" key="1">
    <source>
        <dbReference type="SAM" id="MobiDB-lite"/>
    </source>
</evidence>
<dbReference type="Proteomes" id="UP000326289">
    <property type="component" value="Unassembled WGS sequence"/>
</dbReference>
<keyword evidence="4" id="KW-1185">Reference proteome</keyword>
<evidence type="ECO:0000313" key="3">
    <source>
        <dbReference type="EMBL" id="KAB8271614.1"/>
    </source>
</evidence>
<feature type="transmembrane region" description="Helical" evidence="2">
    <location>
        <begin position="12"/>
        <end position="32"/>
    </location>
</feature>
<reference evidence="3 4" key="1">
    <citation type="submission" date="2019-04" db="EMBL/GenBank/DDBJ databases">
        <title>Fungal friends and foes A comparative genomics study of 23 Aspergillus species from section Flavi.</title>
        <authorList>
            <consortium name="DOE Joint Genome Institute"/>
            <person name="Kjaerbolling I."/>
            <person name="Vesth T.C."/>
            <person name="Frisvad J.C."/>
            <person name="Nybo J.L."/>
            <person name="Theobald S."/>
            <person name="Kildgaard S."/>
            <person name="Petersen T.I."/>
            <person name="Kuo A."/>
            <person name="Sato A."/>
            <person name="Lyhne E.K."/>
            <person name="Kogle M.E."/>
            <person name="Wiebenga A."/>
            <person name="Kun R.S."/>
            <person name="Lubbers R.J."/>
            <person name="Makela M.R."/>
            <person name="Barry K."/>
            <person name="Chovatia M."/>
            <person name="Clum A."/>
            <person name="Daum C."/>
            <person name="Haridas S."/>
            <person name="He G."/>
            <person name="LaButti K."/>
            <person name="Lipzen A."/>
            <person name="Mondo S."/>
            <person name="Pangilinan J."/>
            <person name="Riley R."/>
            <person name="Salamov A."/>
            <person name="Simmons B.A."/>
            <person name="Magnuson J.K."/>
            <person name="Henrissat B."/>
            <person name="Mortensen U.H."/>
            <person name="Larsen T.O."/>
            <person name="De vries R.P."/>
            <person name="Grigoriev I.V."/>
            <person name="Machida M."/>
            <person name="Baker S.E."/>
            <person name="Andersen M.R."/>
        </authorList>
    </citation>
    <scope>NUCLEOTIDE SEQUENCE [LARGE SCALE GENOMIC DNA]</scope>
    <source>
        <strain evidence="3 4">CBS 117635</strain>
    </source>
</reference>
<feature type="compositionally biased region" description="Low complexity" evidence="1">
    <location>
        <begin position="77"/>
        <end position="89"/>
    </location>
</feature>
<dbReference type="AlphaFoldDB" id="A0A5N6J0C7"/>
<evidence type="ECO:0000256" key="2">
    <source>
        <dbReference type="SAM" id="Phobius"/>
    </source>
</evidence>
<keyword evidence="2" id="KW-1133">Transmembrane helix</keyword>
<evidence type="ECO:0000313" key="4">
    <source>
        <dbReference type="Proteomes" id="UP000326289"/>
    </source>
</evidence>
<organism evidence="3 4">
    <name type="scientific">Aspergillus minisclerotigenes</name>
    <dbReference type="NCBI Taxonomy" id="656917"/>
    <lineage>
        <taxon>Eukaryota</taxon>
        <taxon>Fungi</taxon>
        <taxon>Dikarya</taxon>
        <taxon>Ascomycota</taxon>
        <taxon>Pezizomycotina</taxon>
        <taxon>Eurotiomycetes</taxon>
        <taxon>Eurotiomycetidae</taxon>
        <taxon>Eurotiales</taxon>
        <taxon>Aspergillaceae</taxon>
        <taxon>Aspergillus</taxon>
        <taxon>Aspergillus subgen. Circumdati</taxon>
    </lineage>
</organism>
<keyword evidence="2" id="KW-0812">Transmembrane</keyword>
<gene>
    <name evidence="3" type="ORF">BDV30DRAFT_213277</name>
</gene>
<sequence>MTTTAGKTFPSQLLACCRWSVLLASTLLLVVLSHRDRECMRHMSHATFLDDVIFMAQCGSKEGRDEKGGEKKKDDINNSQNNINKISKW</sequence>
<accession>A0A5N6J0C7</accession>
<proteinExistence type="predicted"/>
<protein>
    <submittedName>
        <fullName evidence="3">Uncharacterized protein</fullName>
    </submittedName>
</protein>